<evidence type="ECO:0000259" key="1">
    <source>
        <dbReference type="Pfam" id="PF06985"/>
    </source>
</evidence>
<feature type="domain" description="Heterokaryon incompatibility" evidence="1">
    <location>
        <begin position="3"/>
        <end position="121"/>
    </location>
</feature>
<dbReference type="Pfam" id="PF26639">
    <property type="entry name" value="Het-6_barrel"/>
    <property type="match status" value="1"/>
</dbReference>
<comment type="caution">
    <text evidence="2">The sequence shown here is derived from an EMBL/GenBank/DDBJ whole genome shotgun (WGS) entry which is preliminary data.</text>
</comment>
<accession>A0A9Q0AJ18</accession>
<dbReference type="InterPro" id="IPR052895">
    <property type="entry name" value="HetReg/Transcr_Mod"/>
</dbReference>
<dbReference type="PANTHER" id="PTHR24148">
    <property type="entry name" value="ANKYRIN REPEAT DOMAIN-CONTAINING PROTEIN 39 HOMOLOG-RELATED"/>
    <property type="match status" value="1"/>
</dbReference>
<sequence>MDFPVTRNLAQALARMRFVDGKDRVLWVDAVCINQSSIDERNAQVLRMADIYGSASRVMVWLGESSTESRSAVSFFSKWTAPNWDAEKVIDSYATNNQKWRDLTHGLLEREWWTRMWIVQEVVLARAIVIQCGPDTLSWDLLAAISMVSHTNNLVLEYSSKTAAFDGFRYAPMTLTFVQIEYQENGRLPLSTLMVKFSKNQCREPSDRVYALLGMATNPKYYQIKPNYRTNPAIVYMGATERFIREVQSLDIICLGRGTNRDGNVPMWKPGLRGRSRLAGLPSWSPDFRTRPGEDPASLTRLGISETPGFSACGTRKPIIRFLPSGKLLAMGAEAGCIGALGATSEIRRKGDNNDPDLGEHIGNILQEAVVLALGGTEMPLYHTLYPFAEGMTYHEVLSRVLVCDTNAYNQRCKKGEGRFQADNVPPADFEAGLNERVRQQSWSSKVGLMKSHWRDGRRLMVLTAGLLGLAPEGAREGDFIIILFGCSVPLVMRSHGNDFEVIGECYVHGIMNGEYLDVEPSITEFSLI</sequence>
<evidence type="ECO:0000313" key="2">
    <source>
        <dbReference type="EMBL" id="KAI1852878.1"/>
    </source>
</evidence>
<dbReference type="PANTHER" id="PTHR24148:SF64">
    <property type="entry name" value="HETEROKARYON INCOMPATIBILITY DOMAIN-CONTAINING PROTEIN"/>
    <property type="match status" value="1"/>
</dbReference>
<organism evidence="2 3">
    <name type="scientific">Neoarthrinium moseri</name>
    <dbReference type="NCBI Taxonomy" id="1658444"/>
    <lineage>
        <taxon>Eukaryota</taxon>
        <taxon>Fungi</taxon>
        <taxon>Dikarya</taxon>
        <taxon>Ascomycota</taxon>
        <taxon>Pezizomycotina</taxon>
        <taxon>Sordariomycetes</taxon>
        <taxon>Xylariomycetidae</taxon>
        <taxon>Amphisphaeriales</taxon>
        <taxon>Apiosporaceae</taxon>
        <taxon>Neoarthrinium</taxon>
    </lineage>
</organism>
<proteinExistence type="predicted"/>
<name>A0A9Q0AJ18_9PEZI</name>
<dbReference type="Proteomes" id="UP000829685">
    <property type="component" value="Unassembled WGS sequence"/>
</dbReference>
<dbReference type="EMBL" id="JAFIMR010000060">
    <property type="protein sequence ID" value="KAI1852878.1"/>
    <property type="molecule type" value="Genomic_DNA"/>
</dbReference>
<keyword evidence="3" id="KW-1185">Reference proteome</keyword>
<evidence type="ECO:0000313" key="3">
    <source>
        <dbReference type="Proteomes" id="UP000829685"/>
    </source>
</evidence>
<gene>
    <name evidence="2" type="ORF">JX265_012906</name>
</gene>
<dbReference type="Pfam" id="PF06985">
    <property type="entry name" value="HET"/>
    <property type="match status" value="1"/>
</dbReference>
<dbReference type="AlphaFoldDB" id="A0A9Q0AJ18"/>
<dbReference type="InterPro" id="IPR010730">
    <property type="entry name" value="HET"/>
</dbReference>
<reference evidence="2" key="1">
    <citation type="submission" date="2021-03" db="EMBL/GenBank/DDBJ databases">
        <title>Revisited historic fungal species revealed as producer of novel bioactive compounds through whole genome sequencing and comparative genomics.</title>
        <authorList>
            <person name="Vignolle G.A."/>
            <person name="Hochenegger N."/>
            <person name="Mach R.L."/>
            <person name="Mach-Aigner A.R."/>
            <person name="Javad Rahimi M."/>
            <person name="Salim K.A."/>
            <person name="Chan C.M."/>
            <person name="Lim L.B.L."/>
            <person name="Cai F."/>
            <person name="Druzhinina I.S."/>
            <person name="U'Ren J.M."/>
            <person name="Derntl C."/>
        </authorList>
    </citation>
    <scope>NUCLEOTIDE SEQUENCE</scope>
    <source>
        <strain evidence="2">TUCIM 5799</strain>
    </source>
</reference>
<protein>
    <recommendedName>
        <fullName evidence="1">Heterokaryon incompatibility domain-containing protein</fullName>
    </recommendedName>
</protein>